<dbReference type="PANTHER" id="PTHR46401">
    <property type="entry name" value="GLYCOSYLTRANSFERASE WBBK-RELATED"/>
    <property type="match status" value="1"/>
</dbReference>
<sequence length="313" mass="34841">KPRSVLDSYSPEMAAKIEQLIAENKFDLIIASQIGSAGYGSLFQNIPAIFEEAEMGIYYEQLGQANSVKSRLRYKLTLAKQERYLRDVLQYFDACTVVSQPEQALVKTAVPHYPNVEIIPNCMNLADYEQIRVEKRPNSLIFTGSFTYHVNHEAMVWYLREVNGLVQAQIPDVHLSITGDHANMPLPPASNITLTGFVDDIRSLIASSCISLVPIFMGGGTRLKILEAMALRTAVVATSKGAEGLDVVDGKHLLLADTPQEFAQAVLRLLHDPDLYKQIADSGYQLIKQKYDWPSVTPQFLNLVERTAEVGKV</sequence>
<dbReference type="SUPFAM" id="SSF53756">
    <property type="entry name" value="UDP-Glycosyltransferase/glycogen phosphorylase"/>
    <property type="match status" value="1"/>
</dbReference>
<dbReference type="GO" id="GO:0016757">
    <property type="term" value="F:glycosyltransferase activity"/>
    <property type="evidence" value="ECO:0007669"/>
    <property type="project" value="TreeGrafter"/>
</dbReference>
<dbReference type="GO" id="GO:0009103">
    <property type="term" value="P:lipopolysaccharide biosynthetic process"/>
    <property type="evidence" value="ECO:0007669"/>
    <property type="project" value="TreeGrafter"/>
</dbReference>
<organism evidence="2">
    <name type="scientific">hydrothermal vent metagenome</name>
    <dbReference type="NCBI Taxonomy" id="652676"/>
    <lineage>
        <taxon>unclassified sequences</taxon>
        <taxon>metagenomes</taxon>
        <taxon>ecological metagenomes</taxon>
    </lineage>
</organism>
<name>A0A3B0V3T5_9ZZZZ</name>
<gene>
    <name evidence="2" type="ORF">MNBD_CHLOROFLEXI01-192</name>
</gene>
<accession>A0A3B0V3T5</accession>
<dbReference type="AlphaFoldDB" id="A0A3B0V3T5"/>
<evidence type="ECO:0000313" key="2">
    <source>
        <dbReference type="EMBL" id="VAW38218.1"/>
    </source>
</evidence>
<dbReference type="EMBL" id="UOEU01000700">
    <property type="protein sequence ID" value="VAW38218.1"/>
    <property type="molecule type" value="Genomic_DNA"/>
</dbReference>
<protein>
    <submittedName>
        <fullName evidence="2">Glycosyl transferase, group 1</fullName>
    </submittedName>
</protein>
<dbReference type="CDD" id="cd03801">
    <property type="entry name" value="GT4_PimA-like"/>
    <property type="match status" value="1"/>
</dbReference>
<reference evidence="2" key="1">
    <citation type="submission" date="2018-06" db="EMBL/GenBank/DDBJ databases">
        <authorList>
            <person name="Zhirakovskaya E."/>
        </authorList>
    </citation>
    <scope>NUCLEOTIDE SEQUENCE</scope>
</reference>
<feature type="non-terminal residue" evidence="2">
    <location>
        <position position="1"/>
    </location>
</feature>
<dbReference type="Gene3D" id="3.40.50.2000">
    <property type="entry name" value="Glycogen Phosphorylase B"/>
    <property type="match status" value="2"/>
</dbReference>
<evidence type="ECO:0000256" key="1">
    <source>
        <dbReference type="ARBA" id="ARBA00022679"/>
    </source>
</evidence>
<keyword evidence="1 2" id="KW-0808">Transferase</keyword>
<dbReference type="PANTHER" id="PTHR46401:SF2">
    <property type="entry name" value="GLYCOSYLTRANSFERASE WBBK-RELATED"/>
    <property type="match status" value="1"/>
</dbReference>
<dbReference type="Pfam" id="PF13692">
    <property type="entry name" value="Glyco_trans_1_4"/>
    <property type="match status" value="1"/>
</dbReference>
<proteinExistence type="predicted"/>